<reference evidence="1" key="1">
    <citation type="submission" date="2024-07" db="EMBL/GenBank/DDBJ databases">
        <authorList>
            <person name="Yu S.T."/>
        </authorList>
    </citation>
    <scope>NUCLEOTIDE SEQUENCE</scope>
    <source>
        <strain evidence="1">R28</strain>
    </source>
</reference>
<dbReference type="Pfam" id="PF14435">
    <property type="entry name" value="SUKH-4"/>
    <property type="match status" value="2"/>
</dbReference>
<protein>
    <submittedName>
        <fullName evidence="1">SUKH-4 family immunity protein</fullName>
    </submittedName>
</protein>
<dbReference type="RefSeq" id="WP_369169714.1">
    <property type="nucleotide sequence ID" value="NZ_CP163439.1"/>
</dbReference>
<organism evidence="1">
    <name type="scientific">Streptomyces sp. R28</name>
    <dbReference type="NCBI Taxonomy" id="3238628"/>
    <lineage>
        <taxon>Bacteria</taxon>
        <taxon>Bacillati</taxon>
        <taxon>Actinomycetota</taxon>
        <taxon>Actinomycetes</taxon>
        <taxon>Kitasatosporales</taxon>
        <taxon>Streptomycetaceae</taxon>
        <taxon>Streptomyces</taxon>
    </lineage>
</organism>
<sequence length="417" mass="45078">MSTTTTTYTSTACASTTCASATCVSDTAIILTDTELAPYVTHASTRRWLTGPGLPCGSGVLSFAELCREGRQGLRTVADSTGDPADRLAAELRDQLVIGGLLGPGGLEMESVLLDGATGEISTTYFLHDRPDLMDRRPLAPSLRTLVRFAEATDELAGLRGQFASYVGRYGPKAVAQASQHLLAVFEDGTDGEPAPFWKMAALIRPLALVAGRAGESGLALDLPPRLLDQEFGKGKVVRFEEVDFPVTLTHDPTRRFLREVGLPEDGFLFSLETDAPLQTLAEYYADVERVAELPARADCLIRLGHLVEDDSLVVDGETGAVLNWSEPEARLFPLNTDVSTLAFTLWLLHREQAIDEQSGHELTTDTYDQLAMTMLQVLSTVDPTGTRAADGDGRHYWTEVFQDEASGVLESVGGVR</sequence>
<gene>
    <name evidence="1" type="ORF">AB5J49_18400</name>
</gene>
<dbReference type="EMBL" id="CP163439">
    <property type="protein sequence ID" value="XDQ35147.1"/>
    <property type="molecule type" value="Genomic_DNA"/>
</dbReference>
<evidence type="ECO:0000313" key="1">
    <source>
        <dbReference type="EMBL" id="XDQ35147.1"/>
    </source>
</evidence>
<accession>A0AB39PY28</accession>
<dbReference type="AlphaFoldDB" id="A0AB39PY28"/>
<proteinExistence type="predicted"/>
<dbReference type="InterPro" id="IPR025851">
    <property type="entry name" value="SUKH-4"/>
</dbReference>
<name>A0AB39PY28_9ACTN</name>